<evidence type="ECO:0000256" key="7">
    <source>
        <dbReference type="SAM" id="Phobius"/>
    </source>
</evidence>
<feature type="transmembrane region" description="Helical" evidence="7">
    <location>
        <begin position="176"/>
        <end position="198"/>
    </location>
</feature>
<dbReference type="PANTHER" id="PTHR28538">
    <property type="entry name" value="INTEGRAL INNER NUCLEAR MEMBRANE PROTEIN IMA1"/>
    <property type="match status" value="1"/>
</dbReference>
<feature type="region of interest" description="Disordered" evidence="6">
    <location>
        <begin position="391"/>
        <end position="452"/>
    </location>
</feature>
<evidence type="ECO:0000259" key="8">
    <source>
        <dbReference type="Pfam" id="PF09779"/>
    </source>
</evidence>
<evidence type="ECO:0000313" key="10">
    <source>
        <dbReference type="Proteomes" id="UP000016933"/>
    </source>
</evidence>
<reference evidence="9 10" key="2">
    <citation type="journal article" date="2012" name="PLoS Pathog.">
        <title>Diverse lifestyles and strategies of plant pathogenesis encoded in the genomes of eighteen Dothideomycetes fungi.</title>
        <authorList>
            <person name="Ohm R.A."/>
            <person name="Feau N."/>
            <person name="Henrissat B."/>
            <person name="Schoch C.L."/>
            <person name="Horwitz B.A."/>
            <person name="Barry K.W."/>
            <person name="Condon B.J."/>
            <person name="Copeland A.C."/>
            <person name="Dhillon B."/>
            <person name="Glaser F."/>
            <person name="Hesse C.N."/>
            <person name="Kosti I."/>
            <person name="LaButti K."/>
            <person name="Lindquist E.A."/>
            <person name="Lucas S."/>
            <person name="Salamov A.A."/>
            <person name="Bradshaw R.E."/>
            <person name="Ciuffetti L."/>
            <person name="Hamelin R.C."/>
            <person name="Kema G.H.J."/>
            <person name="Lawrence C."/>
            <person name="Scott J.A."/>
            <person name="Spatafora J.W."/>
            <person name="Turgeon B.G."/>
            <person name="de Wit P.J.G.M."/>
            <person name="Zhong S."/>
            <person name="Goodwin S.B."/>
            <person name="Grigoriev I.V."/>
        </authorList>
    </citation>
    <scope>NUCLEOTIDE SEQUENCE [LARGE SCALE GENOMIC DNA]</scope>
    <source>
        <strain evidence="10">NZE10 / CBS 128990</strain>
    </source>
</reference>
<evidence type="ECO:0000256" key="3">
    <source>
        <dbReference type="ARBA" id="ARBA00022989"/>
    </source>
</evidence>
<evidence type="ECO:0000256" key="5">
    <source>
        <dbReference type="ARBA" id="ARBA00023242"/>
    </source>
</evidence>
<dbReference type="STRING" id="675120.N1PNY7"/>
<proteinExistence type="predicted"/>
<dbReference type="GO" id="GO:0071765">
    <property type="term" value="P:nuclear inner membrane organization"/>
    <property type="evidence" value="ECO:0007669"/>
    <property type="project" value="InterPro"/>
</dbReference>
<keyword evidence="2 7" id="KW-0812">Transmembrane</keyword>
<evidence type="ECO:0000256" key="1">
    <source>
        <dbReference type="ARBA" id="ARBA00004473"/>
    </source>
</evidence>
<dbReference type="EMBL" id="KB446539">
    <property type="protein sequence ID" value="EME44638.1"/>
    <property type="molecule type" value="Genomic_DNA"/>
</dbReference>
<evidence type="ECO:0000256" key="4">
    <source>
        <dbReference type="ARBA" id="ARBA00023136"/>
    </source>
</evidence>
<dbReference type="HOGENOM" id="CLU_013127_1_1_1"/>
<keyword evidence="4 7" id="KW-0472">Membrane</keyword>
<dbReference type="eggNOG" id="KOG4623">
    <property type="taxonomic scope" value="Eukaryota"/>
</dbReference>
<comment type="subcellular location">
    <subcellularLocation>
        <location evidence="1">Nucleus inner membrane</location>
        <topology evidence="1">Multi-pass membrane protein</topology>
    </subcellularLocation>
</comment>
<dbReference type="GO" id="GO:0044732">
    <property type="term" value="C:mitotic spindle pole body"/>
    <property type="evidence" value="ECO:0007669"/>
    <property type="project" value="TreeGrafter"/>
</dbReference>
<evidence type="ECO:0000256" key="6">
    <source>
        <dbReference type="SAM" id="MobiDB-lite"/>
    </source>
</evidence>
<dbReference type="OMA" id="YPQVCES"/>
<dbReference type="PANTHER" id="PTHR28538:SF1">
    <property type="entry name" value="INTEGRAL INNER NUCLEAR MEMBRANE PROTEIN IMA1"/>
    <property type="match status" value="1"/>
</dbReference>
<feature type="domain" description="Ima1 N-terminal" evidence="8">
    <location>
        <begin position="5"/>
        <end position="130"/>
    </location>
</feature>
<dbReference type="InterPro" id="IPR042321">
    <property type="entry name" value="Ima1"/>
</dbReference>
<dbReference type="GO" id="GO:0005637">
    <property type="term" value="C:nuclear inner membrane"/>
    <property type="evidence" value="ECO:0007669"/>
    <property type="project" value="UniProtKB-SubCell"/>
</dbReference>
<feature type="transmembrane region" description="Helical" evidence="7">
    <location>
        <begin position="283"/>
        <end position="300"/>
    </location>
</feature>
<dbReference type="AlphaFoldDB" id="N1PNY7"/>
<feature type="compositionally biased region" description="Acidic residues" evidence="6">
    <location>
        <begin position="419"/>
        <end position="429"/>
    </location>
</feature>
<dbReference type="InterPro" id="IPR018617">
    <property type="entry name" value="Ima1_N"/>
</dbReference>
<dbReference type="Proteomes" id="UP000016933">
    <property type="component" value="Unassembled WGS sequence"/>
</dbReference>
<feature type="region of interest" description="Disordered" evidence="6">
    <location>
        <begin position="584"/>
        <end position="606"/>
    </location>
</feature>
<dbReference type="Pfam" id="PF09779">
    <property type="entry name" value="Ima1_N"/>
    <property type="match status" value="1"/>
</dbReference>
<keyword evidence="10" id="KW-1185">Reference proteome</keyword>
<protein>
    <recommendedName>
        <fullName evidence="8">Ima1 N-terminal domain-containing protein</fullName>
    </recommendedName>
</protein>
<name>N1PNY7_DOTSN</name>
<evidence type="ECO:0000256" key="2">
    <source>
        <dbReference type="ARBA" id="ARBA00022692"/>
    </source>
</evidence>
<dbReference type="GO" id="GO:0034506">
    <property type="term" value="C:chromosome, centromeric core domain"/>
    <property type="evidence" value="ECO:0007669"/>
    <property type="project" value="TreeGrafter"/>
</dbReference>
<keyword evidence="5" id="KW-0539">Nucleus</keyword>
<feature type="transmembrane region" description="Helical" evidence="7">
    <location>
        <begin position="316"/>
        <end position="334"/>
    </location>
</feature>
<feature type="transmembrane region" description="Helical" evidence="7">
    <location>
        <begin position="244"/>
        <end position="262"/>
    </location>
</feature>
<keyword evidence="3 7" id="KW-1133">Transmembrane helix</keyword>
<organism evidence="9 10">
    <name type="scientific">Dothistroma septosporum (strain NZE10 / CBS 128990)</name>
    <name type="common">Red band needle blight fungus</name>
    <name type="synonym">Mycosphaerella pini</name>
    <dbReference type="NCBI Taxonomy" id="675120"/>
    <lineage>
        <taxon>Eukaryota</taxon>
        <taxon>Fungi</taxon>
        <taxon>Dikarya</taxon>
        <taxon>Ascomycota</taxon>
        <taxon>Pezizomycotina</taxon>
        <taxon>Dothideomycetes</taxon>
        <taxon>Dothideomycetidae</taxon>
        <taxon>Mycosphaerellales</taxon>
        <taxon>Mycosphaerellaceae</taxon>
        <taxon>Dothistroma</taxon>
    </lineage>
</organism>
<evidence type="ECO:0000313" key="9">
    <source>
        <dbReference type="EMBL" id="EME44638.1"/>
    </source>
</evidence>
<dbReference type="OrthoDB" id="5966927at2759"/>
<sequence>MFSRIRCHFCGSKQPHSKSTLEFQCRSCEAVNYLDGKGNIVDAPTRVTSRATSPPPASFTQPLPETLEHQQNPAFCRTCLQNQHLYNETLANYLPEESHPQYKAFEAAIPAYKEELAQRYPLVCKRCAPRAQSKINRADCFGLTENFARLGAATRSRGGQMATRTRDDWFKKSMRILFNIIGITLWLSLGAQVLYHVYGILNIFFSSPTPESEFIDTGLLRSSAQDCVQSATRLQFTNKCYDHFSTLVPYALAGSATGLWYNPGLKAWYHHTHRMEAVHGQKNYFIMQLIILAVRSWAWLNLSNPSTTAGFYKEQLFAMHAFAIFFMAVTQVVANRTIQPVIWKIKGKMMPKPEERDMLGTFAGPEPENYTPKASEHDPFKYLRKDARPFDISSLAPQPPKRHTPSRIPPYKQQPSPETSDDEDIDAMETDDRPVMRSSRRWAQQHRAGLQSANGVALSFNGGLGEEVYGMDAQIRAEQERRRIQHEHVSRSFPPQKEASPFYGHLPPAPMSMERRLRNPAFRPAQQAQVPLSQQPDFMAQMRTGIKPVKFPQKGSDFEMKKSDWVLPGDVKETGIEERFGQTFTLQDPSPAGSGKKGGKWGLFGL</sequence>
<accession>N1PNY7</accession>
<dbReference type="GO" id="GO:0034992">
    <property type="term" value="C:microtubule organizing center attachment site"/>
    <property type="evidence" value="ECO:0007669"/>
    <property type="project" value="TreeGrafter"/>
</dbReference>
<reference evidence="10" key="1">
    <citation type="journal article" date="2012" name="PLoS Genet.">
        <title>The genomes of the fungal plant pathogens Cladosporium fulvum and Dothistroma septosporum reveal adaptation to different hosts and lifestyles but also signatures of common ancestry.</title>
        <authorList>
            <person name="de Wit P.J.G.M."/>
            <person name="van der Burgt A."/>
            <person name="Oekmen B."/>
            <person name="Stergiopoulos I."/>
            <person name="Abd-Elsalam K.A."/>
            <person name="Aerts A.L."/>
            <person name="Bahkali A.H."/>
            <person name="Beenen H.G."/>
            <person name="Chettri P."/>
            <person name="Cox M.P."/>
            <person name="Datema E."/>
            <person name="de Vries R.P."/>
            <person name="Dhillon B."/>
            <person name="Ganley A.R."/>
            <person name="Griffiths S.A."/>
            <person name="Guo Y."/>
            <person name="Hamelin R.C."/>
            <person name="Henrissat B."/>
            <person name="Kabir M.S."/>
            <person name="Jashni M.K."/>
            <person name="Kema G."/>
            <person name="Klaubauf S."/>
            <person name="Lapidus A."/>
            <person name="Levasseur A."/>
            <person name="Lindquist E."/>
            <person name="Mehrabi R."/>
            <person name="Ohm R.A."/>
            <person name="Owen T.J."/>
            <person name="Salamov A."/>
            <person name="Schwelm A."/>
            <person name="Schijlen E."/>
            <person name="Sun H."/>
            <person name="van den Burg H.A."/>
            <person name="van Ham R.C.H.J."/>
            <person name="Zhang S."/>
            <person name="Goodwin S.B."/>
            <person name="Grigoriev I.V."/>
            <person name="Collemare J."/>
            <person name="Bradshaw R.E."/>
        </authorList>
    </citation>
    <scope>NUCLEOTIDE SEQUENCE [LARGE SCALE GENOMIC DNA]</scope>
    <source>
        <strain evidence="10">NZE10 / CBS 128990</strain>
    </source>
</reference>
<gene>
    <name evidence="9" type="ORF">DOTSEDRAFT_53675</name>
</gene>